<reference evidence="1" key="1">
    <citation type="journal article" date="2021" name="Nat. Commun.">
        <title>Genomic analyses provide insights into spinach domestication and the genetic basis of agronomic traits.</title>
        <authorList>
            <person name="Cai X."/>
            <person name="Sun X."/>
            <person name="Xu C."/>
            <person name="Sun H."/>
            <person name="Wang X."/>
            <person name="Ge C."/>
            <person name="Zhang Z."/>
            <person name="Wang Q."/>
            <person name="Fei Z."/>
            <person name="Jiao C."/>
            <person name="Wang Q."/>
        </authorList>
    </citation>
    <scope>NUCLEOTIDE SEQUENCE [LARGE SCALE GENOMIC DNA]</scope>
    <source>
        <strain evidence="1">cv. Varoflay</strain>
    </source>
</reference>
<dbReference type="GeneID" id="110800585"/>
<dbReference type="Pfam" id="PF21230">
    <property type="entry name" value="Nakanori"/>
    <property type="match status" value="1"/>
</dbReference>
<dbReference type="Proteomes" id="UP000813463">
    <property type="component" value="Chromosome 6"/>
</dbReference>
<sequence length="208" mass="23026">MGSNVFGTPITNHTLRAMPEYSDKKSITANDRSILALEMKNAEGKDINARNFLESLQARFGENVSTMCMIYNATGGSLTFVDAHNWTGRVCESPYPMVILNGQWGVFLHGRYGHEEAGSEAAVVYHGINYDWLLSFSNRADITNNRVALKIYQSGKFQSTNWNTIKGSLDEGKLMHQGTRGQSFMYASIGNITKCTVEAILTTTAAHQ</sequence>
<dbReference type="RefSeq" id="XP_056689441.1">
    <property type="nucleotide sequence ID" value="XM_056833463.1"/>
</dbReference>
<dbReference type="InterPro" id="IPR049065">
    <property type="entry name" value="Nakanori"/>
</dbReference>
<organism evidence="1 2">
    <name type="scientific">Spinacia oleracea</name>
    <name type="common">Spinach</name>
    <dbReference type="NCBI Taxonomy" id="3562"/>
    <lineage>
        <taxon>Eukaryota</taxon>
        <taxon>Viridiplantae</taxon>
        <taxon>Streptophyta</taxon>
        <taxon>Embryophyta</taxon>
        <taxon>Tracheophyta</taxon>
        <taxon>Spermatophyta</taxon>
        <taxon>Magnoliopsida</taxon>
        <taxon>eudicotyledons</taxon>
        <taxon>Gunneridae</taxon>
        <taxon>Pentapetalae</taxon>
        <taxon>Caryophyllales</taxon>
        <taxon>Chenopodiaceae</taxon>
        <taxon>Chenopodioideae</taxon>
        <taxon>Anserineae</taxon>
        <taxon>Spinacia</taxon>
    </lineage>
</organism>
<reference evidence="2 3" key="2">
    <citation type="submission" date="2025-05" db="UniProtKB">
        <authorList>
            <consortium name="RefSeq"/>
        </authorList>
    </citation>
    <scope>IDENTIFICATION</scope>
    <source>
        <tissue evidence="2 3">Leaf</tissue>
    </source>
</reference>
<evidence type="ECO:0000313" key="2">
    <source>
        <dbReference type="RefSeq" id="XP_056689440.1"/>
    </source>
</evidence>
<evidence type="ECO:0000313" key="1">
    <source>
        <dbReference type="Proteomes" id="UP000813463"/>
    </source>
</evidence>
<gene>
    <name evidence="2 3" type="primary">LOC110800585</name>
</gene>
<evidence type="ECO:0000313" key="3">
    <source>
        <dbReference type="RefSeq" id="XP_056689441.1"/>
    </source>
</evidence>
<name>A0ABM3R1J5_SPIOL</name>
<keyword evidence="1" id="KW-1185">Reference proteome</keyword>
<dbReference type="InterPro" id="IPR053085">
    <property type="entry name" value="Jasmonate-induced_protein"/>
</dbReference>
<dbReference type="RefSeq" id="XP_056689440.1">
    <property type="nucleotide sequence ID" value="XM_056833462.1"/>
</dbReference>
<dbReference type="PANTHER" id="PTHR36482:SF5">
    <property type="entry name" value="23 KDA JASMONATE-INDUCED PROTEIN-LIKE"/>
    <property type="match status" value="1"/>
</dbReference>
<proteinExistence type="predicted"/>
<accession>A0ABM3R1J5</accession>
<protein>
    <submittedName>
        <fullName evidence="2 3">23 kDa jasmonate-induced protein</fullName>
    </submittedName>
</protein>
<dbReference type="PANTHER" id="PTHR36482">
    <property type="entry name" value="OSJNBA0024J22.15 PROTEIN"/>
    <property type="match status" value="1"/>
</dbReference>